<protein>
    <submittedName>
        <fullName evidence="1">Uncharacterized protein</fullName>
    </submittedName>
</protein>
<reference evidence="2" key="1">
    <citation type="submission" date="2017-01" db="EMBL/GenBank/DDBJ databases">
        <title>Comparative genomics of anhydrobiosis in the tardigrade Hypsibius dujardini.</title>
        <authorList>
            <person name="Yoshida Y."/>
            <person name="Koutsovoulos G."/>
            <person name="Laetsch D."/>
            <person name="Stevens L."/>
            <person name="Kumar S."/>
            <person name="Horikawa D."/>
            <person name="Ishino K."/>
            <person name="Komine S."/>
            <person name="Tomita M."/>
            <person name="Blaxter M."/>
            <person name="Arakawa K."/>
        </authorList>
    </citation>
    <scope>NUCLEOTIDE SEQUENCE [LARGE SCALE GENOMIC DNA]</scope>
    <source>
        <strain evidence="2">Z151</strain>
    </source>
</reference>
<proteinExistence type="predicted"/>
<keyword evidence="2" id="KW-1185">Reference proteome</keyword>
<organism evidence="1 2">
    <name type="scientific">Hypsibius exemplaris</name>
    <name type="common">Freshwater tardigrade</name>
    <dbReference type="NCBI Taxonomy" id="2072580"/>
    <lineage>
        <taxon>Eukaryota</taxon>
        <taxon>Metazoa</taxon>
        <taxon>Ecdysozoa</taxon>
        <taxon>Tardigrada</taxon>
        <taxon>Eutardigrada</taxon>
        <taxon>Parachela</taxon>
        <taxon>Hypsibioidea</taxon>
        <taxon>Hypsibiidae</taxon>
        <taxon>Hypsibius</taxon>
    </lineage>
</organism>
<dbReference type="AlphaFoldDB" id="A0A1W0X567"/>
<dbReference type="Proteomes" id="UP000192578">
    <property type="component" value="Unassembled WGS sequence"/>
</dbReference>
<sequence>MHWTFCASLIIIGSTCTLVLLFTGLPQFEENDRFSVGIFQPPSTSCQAELAYLTTEQTRRCLQLRLNRTGRPLKIVIAGDSRMRQLYFSLLYQATGLDEDWTTNHSVPDPGPAPTNPNRGLAAQRENQKIIPKHNDRSKILPEIGLEAKFHWLVALTDGKLRSIVKDATSSSTDLLLVSHGLWSIWTCIKQKKSDSDCLKQYQKDLKGHIPAITALPTSTSFIWVPQNAILEPLIRRKFTDPIGKLKDRNIVAYNNAAKNVLSTTRSIFWGSHYEASRVFRDTYDGLHLGRRTKEFDAQVLFDYVCAKQGDSFRN</sequence>
<dbReference type="OrthoDB" id="6347271at2759"/>
<dbReference type="EMBL" id="MTYJ01000016">
    <property type="protein sequence ID" value="OQV22669.1"/>
    <property type="molecule type" value="Genomic_DNA"/>
</dbReference>
<accession>A0A1W0X567</accession>
<evidence type="ECO:0000313" key="1">
    <source>
        <dbReference type="EMBL" id="OQV22669.1"/>
    </source>
</evidence>
<name>A0A1W0X567_HYPEX</name>
<evidence type="ECO:0000313" key="2">
    <source>
        <dbReference type="Proteomes" id="UP000192578"/>
    </source>
</evidence>
<comment type="caution">
    <text evidence="1">The sequence shown here is derived from an EMBL/GenBank/DDBJ whole genome shotgun (WGS) entry which is preliminary data.</text>
</comment>
<gene>
    <name evidence="1" type="ORF">BV898_03494</name>
</gene>